<comment type="subunit">
    <text evidence="4">Homododecamer.</text>
</comment>
<dbReference type="Pfam" id="PF01220">
    <property type="entry name" value="DHquinase_II"/>
    <property type="match status" value="1"/>
</dbReference>
<evidence type="ECO:0000256" key="4">
    <source>
        <dbReference type="ARBA" id="ARBA00011193"/>
    </source>
</evidence>
<dbReference type="Proteomes" id="UP000658656">
    <property type="component" value="Unassembled WGS sequence"/>
</dbReference>
<feature type="active site" description="Proton acceptor" evidence="7">
    <location>
        <position position="39"/>
    </location>
</feature>
<dbReference type="PANTHER" id="PTHR21272">
    <property type="entry name" value="CATABOLIC 3-DEHYDROQUINASE"/>
    <property type="match status" value="1"/>
</dbReference>
<comment type="pathway">
    <text evidence="2">Metabolic intermediate biosynthesis; chorismate biosynthesis; chorismate from D-erythrose 4-phosphate and phosphoenolpyruvate: step 3/7.</text>
</comment>
<protein>
    <recommendedName>
        <fullName evidence="5">3-dehydroquinate dehydratase</fullName>
        <ecNumber evidence="5">4.2.1.10</ecNumber>
    </recommendedName>
</protein>
<sequence length="178" mass="18853">MTTTGAAVTGLRTSDQRYTIAVIDGPNVSNLARRSKRMYGPNASAEGLGKFVLEWGGRLGVDVERFLSNHEGAILEYIHESSDRVDGYLVNPAGLTTTSHSVPFALYDTGRPVVEVHFANISASAATARGPVIGPGVSTFTPLVSGQVMGMREYSYAGALLSLVLALDDVTFFGADPE</sequence>
<gene>
    <name evidence="9" type="primary">aroQ</name>
    <name evidence="9" type="ORF">GCM10017566_47070</name>
</gene>
<evidence type="ECO:0000256" key="2">
    <source>
        <dbReference type="ARBA" id="ARBA00004902"/>
    </source>
</evidence>
<keyword evidence="6" id="KW-0456">Lyase</keyword>
<dbReference type="SUPFAM" id="SSF52304">
    <property type="entry name" value="Type II 3-dehydroquinate dehydratase"/>
    <property type="match status" value="1"/>
</dbReference>
<evidence type="ECO:0000256" key="5">
    <source>
        <dbReference type="ARBA" id="ARBA00012060"/>
    </source>
</evidence>
<keyword evidence="10" id="KW-1185">Reference proteome</keyword>
<comment type="similarity">
    <text evidence="3">Belongs to the type-II 3-dehydroquinase family.</text>
</comment>
<dbReference type="PANTHER" id="PTHR21272:SF3">
    <property type="entry name" value="CATABOLIC 3-DEHYDROQUINASE"/>
    <property type="match status" value="1"/>
</dbReference>
<comment type="caution">
    <text evidence="9">The sequence shown here is derived from an EMBL/GenBank/DDBJ whole genome shotgun (WGS) entry which is preliminary data.</text>
</comment>
<dbReference type="PIRSF" id="PIRSF001399">
    <property type="entry name" value="DHquinase_II"/>
    <property type="match status" value="1"/>
</dbReference>
<dbReference type="InterPro" id="IPR001874">
    <property type="entry name" value="DHquinase_II"/>
</dbReference>
<evidence type="ECO:0000256" key="1">
    <source>
        <dbReference type="ARBA" id="ARBA00001864"/>
    </source>
</evidence>
<evidence type="ECO:0000256" key="8">
    <source>
        <dbReference type="PIRSR" id="PIRSR001399-3"/>
    </source>
</evidence>
<dbReference type="UniPathway" id="UPA00053">
    <property type="reaction ID" value="UER00086"/>
</dbReference>
<comment type="catalytic activity">
    <reaction evidence="1">
        <text>3-dehydroquinate = 3-dehydroshikimate + H2O</text>
        <dbReference type="Rhea" id="RHEA:21096"/>
        <dbReference type="ChEBI" id="CHEBI:15377"/>
        <dbReference type="ChEBI" id="CHEBI:16630"/>
        <dbReference type="ChEBI" id="CHEBI:32364"/>
        <dbReference type="EC" id="4.2.1.10"/>
    </reaction>
</comment>
<evidence type="ECO:0000256" key="3">
    <source>
        <dbReference type="ARBA" id="ARBA00011037"/>
    </source>
</evidence>
<organism evidence="9 10">
    <name type="scientific">Amycolatopsis bartoniae</name>
    <dbReference type="NCBI Taxonomy" id="941986"/>
    <lineage>
        <taxon>Bacteria</taxon>
        <taxon>Bacillati</taxon>
        <taxon>Actinomycetota</taxon>
        <taxon>Actinomycetes</taxon>
        <taxon>Pseudonocardiales</taxon>
        <taxon>Pseudonocardiaceae</taxon>
        <taxon>Amycolatopsis</taxon>
    </lineage>
</organism>
<accession>A0A8H9IVX8</accession>
<evidence type="ECO:0000256" key="6">
    <source>
        <dbReference type="ARBA" id="ARBA00023239"/>
    </source>
</evidence>
<reference evidence="9" key="1">
    <citation type="journal article" date="2014" name="Int. J. Syst. Evol. Microbiol.">
        <title>Complete genome sequence of Corynebacterium casei LMG S-19264T (=DSM 44701T), isolated from a smear-ripened cheese.</title>
        <authorList>
            <consortium name="US DOE Joint Genome Institute (JGI-PGF)"/>
            <person name="Walter F."/>
            <person name="Albersmeier A."/>
            <person name="Kalinowski J."/>
            <person name="Ruckert C."/>
        </authorList>
    </citation>
    <scope>NUCLEOTIDE SEQUENCE</scope>
    <source>
        <strain evidence="9">CGMCC 4.7679</strain>
    </source>
</reference>
<dbReference type="EMBL" id="BNAV01000007">
    <property type="protein sequence ID" value="GHF67906.1"/>
    <property type="molecule type" value="Genomic_DNA"/>
</dbReference>
<dbReference type="GO" id="GO:0003855">
    <property type="term" value="F:3-dehydroquinate dehydratase activity"/>
    <property type="evidence" value="ECO:0007669"/>
    <property type="project" value="UniProtKB-EC"/>
</dbReference>
<dbReference type="AlphaFoldDB" id="A0A8H9IVX8"/>
<evidence type="ECO:0000256" key="7">
    <source>
        <dbReference type="PIRSR" id="PIRSR001399-1"/>
    </source>
</evidence>
<evidence type="ECO:0000313" key="10">
    <source>
        <dbReference type="Proteomes" id="UP000658656"/>
    </source>
</evidence>
<dbReference type="Gene3D" id="3.40.50.9100">
    <property type="entry name" value="Dehydroquinase, class II"/>
    <property type="match status" value="1"/>
</dbReference>
<dbReference type="EC" id="4.2.1.10" evidence="5"/>
<proteinExistence type="inferred from homology"/>
<dbReference type="GO" id="GO:0009423">
    <property type="term" value="P:chorismate biosynthetic process"/>
    <property type="evidence" value="ECO:0007669"/>
    <property type="project" value="UniProtKB-UniPathway"/>
</dbReference>
<dbReference type="GO" id="GO:0019631">
    <property type="term" value="P:quinate catabolic process"/>
    <property type="evidence" value="ECO:0007669"/>
    <property type="project" value="TreeGrafter"/>
</dbReference>
<dbReference type="InterPro" id="IPR036441">
    <property type="entry name" value="DHquinase_II_sf"/>
</dbReference>
<feature type="active site" description="Proton donor" evidence="7">
    <location>
        <position position="117"/>
    </location>
</feature>
<feature type="site" description="Transition state stabilizer" evidence="8">
    <location>
        <position position="34"/>
    </location>
</feature>
<name>A0A8H9IVX8_9PSEU</name>
<dbReference type="RefSeq" id="WP_221216153.1">
    <property type="nucleotide sequence ID" value="NZ_BNAV01000007.1"/>
</dbReference>
<reference evidence="9" key="2">
    <citation type="submission" date="2020-09" db="EMBL/GenBank/DDBJ databases">
        <authorList>
            <person name="Sun Q."/>
            <person name="Zhou Y."/>
        </authorList>
    </citation>
    <scope>NUCLEOTIDE SEQUENCE</scope>
    <source>
        <strain evidence="9">CGMCC 4.7679</strain>
    </source>
</reference>
<evidence type="ECO:0000313" key="9">
    <source>
        <dbReference type="EMBL" id="GHF67906.1"/>
    </source>
</evidence>